<feature type="region of interest" description="Disordered" evidence="11">
    <location>
        <begin position="145"/>
        <end position="184"/>
    </location>
</feature>
<evidence type="ECO:0000256" key="2">
    <source>
        <dbReference type="ARBA" id="ARBA00001947"/>
    </source>
</evidence>
<evidence type="ECO:0000259" key="12">
    <source>
        <dbReference type="Pfam" id="PF12706"/>
    </source>
</evidence>
<dbReference type="Pfam" id="PF13691">
    <property type="entry name" value="Lactamase_B_4"/>
    <property type="match status" value="1"/>
</dbReference>
<dbReference type="Pfam" id="PF12706">
    <property type="entry name" value="Lactamase_B_2"/>
    <property type="match status" value="1"/>
</dbReference>
<dbReference type="PANTHER" id="PTHR12553:SF49">
    <property type="entry name" value="ZINC PHOSPHODIESTERASE ELAC PROTEIN 2"/>
    <property type="match status" value="1"/>
</dbReference>
<comment type="cofactor">
    <cofactor evidence="2">
        <name>Zn(2+)</name>
        <dbReference type="ChEBI" id="CHEBI:29105"/>
    </cofactor>
</comment>
<keyword evidence="6" id="KW-0540">Nuclease</keyword>
<name>A0A8K0UFR0_9AGAR</name>
<comment type="similarity">
    <text evidence="3">Belongs to the RNase Z family.</text>
</comment>
<dbReference type="InterPro" id="IPR001279">
    <property type="entry name" value="Metallo-B-lactamas"/>
</dbReference>
<dbReference type="InterPro" id="IPR047151">
    <property type="entry name" value="RNZ2-like"/>
</dbReference>
<proteinExistence type="inferred from homology"/>
<dbReference type="InterPro" id="IPR036866">
    <property type="entry name" value="RibonucZ/Hydroxyglut_hydro"/>
</dbReference>
<keyword evidence="5" id="KW-0819">tRNA processing</keyword>
<evidence type="ECO:0000256" key="3">
    <source>
        <dbReference type="ARBA" id="ARBA00007823"/>
    </source>
</evidence>
<dbReference type="CDD" id="cd07718">
    <property type="entry name" value="RNaseZ_ELAC1_ELAC2-C-term-like_MBL-fold"/>
    <property type="match status" value="1"/>
</dbReference>
<dbReference type="Proteomes" id="UP000813824">
    <property type="component" value="Unassembled WGS sequence"/>
</dbReference>
<evidence type="ECO:0000256" key="11">
    <source>
        <dbReference type="SAM" id="MobiDB-lite"/>
    </source>
</evidence>
<dbReference type="GO" id="GO:0005739">
    <property type="term" value="C:mitochondrion"/>
    <property type="evidence" value="ECO:0007669"/>
    <property type="project" value="TreeGrafter"/>
</dbReference>
<dbReference type="Gene3D" id="3.60.15.10">
    <property type="entry name" value="Ribonuclease Z/Hydroxyacylglutathione hydrolase-like"/>
    <property type="match status" value="2"/>
</dbReference>
<dbReference type="EMBL" id="JAEVFJ010000048">
    <property type="protein sequence ID" value="KAH8083328.1"/>
    <property type="molecule type" value="Genomic_DNA"/>
</dbReference>
<evidence type="ECO:0000256" key="10">
    <source>
        <dbReference type="ARBA" id="ARBA00022833"/>
    </source>
</evidence>
<evidence type="ECO:0000256" key="1">
    <source>
        <dbReference type="ARBA" id="ARBA00000402"/>
    </source>
</evidence>
<comment type="caution">
    <text evidence="14">The sequence shown here is derived from an EMBL/GenBank/DDBJ whole genome shotgun (WGS) entry which is preliminary data.</text>
</comment>
<comment type="catalytic activity">
    <reaction evidence="1">
        <text>Endonucleolytic cleavage of RNA, removing extra 3' nucleotides from tRNA precursor, generating 3' termini of tRNAs. A 3'-hydroxy group is left at the tRNA terminus and a 5'-phosphoryl group is left at the trailer molecule.</text>
        <dbReference type="EC" id="3.1.26.11"/>
    </reaction>
</comment>
<evidence type="ECO:0000313" key="15">
    <source>
        <dbReference type="Proteomes" id="UP000813824"/>
    </source>
</evidence>
<gene>
    <name evidence="14" type="ORF">BXZ70DRAFT_1073609</name>
</gene>
<keyword evidence="9" id="KW-0378">Hydrolase</keyword>
<evidence type="ECO:0000256" key="4">
    <source>
        <dbReference type="ARBA" id="ARBA00012477"/>
    </source>
</evidence>
<dbReference type="PANTHER" id="PTHR12553">
    <property type="entry name" value="ZINC PHOSPHODIESTERASE ELAC PROTEIN 2"/>
    <property type="match status" value="1"/>
</dbReference>
<keyword evidence="7" id="KW-0479">Metal-binding</keyword>
<evidence type="ECO:0000259" key="13">
    <source>
        <dbReference type="Pfam" id="PF13691"/>
    </source>
</evidence>
<protein>
    <recommendedName>
        <fullName evidence="4">ribonuclease Z</fullName>
        <ecNumber evidence="4">3.1.26.11</ecNumber>
    </recommendedName>
</protein>
<reference evidence="14" key="1">
    <citation type="journal article" date="2021" name="New Phytol.">
        <title>Evolutionary innovations through gain and loss of genes in the ectomycorrhizal Boletales.</title>
        <authorList>
            <person name="Wu G."/>
            <person name="Miyauchi S."/>
            <person name="Morin E."/>
            <person name="Kuo A."/>
            <person name="Drula E."/>
            <person name="Varga T."/>
            <person name="Kohler A."/>
            <person name="Feng B."/>
            <person name="Cao Y."/>
            <person name="Lipzen A."/>
            <person name="Daum C."/>
            <person name="Hundley H."/>
            <person name="Pangilinan J."/>
            <person name="Johnson J."/>
            <person name="Barry K."/>
            <person name="LaButti K."/>
            <person name="Ng V."/>
            <person name="Ahrendt S."/>
            <person name="Min B."/>
            <person name="Choi I.G."/>
            <person name="Park H."/>
            <person name="Plett J.M."/>
            <person name="Magnuson J."/>
            <person name="Spatafora J.W."/>
            <person name="Nagy L.G."/>
            <person name="Henrissat B."/>
            <person name="Grigoriev I.V."/>
            <person name="Yang Z.L."/>
            <person name="Xu J."/>
            <person name="Martin F.M."/>
        </authorList>
    </citation>
    <scope>NUCLEOTIDE SEQUENCE</scope>
    <source>
        <strain evidence="14">KKN 215</strain>
    </source>
</reference>
<dbReference type="InterPro" id="IPR027794">
    <property type="entry name" value="tRNase_Z_dom"/>
</dbReference>
<dbReference type="GO" id="GO:1990180">
    <property type="term" value="P:mitochondrial tRNA 3'-end processing"/>
    <property type="evidence" value="ECO:0007669"/>
    <property type="project" value="TreeGrafter"/>
</dbReference>
<dbReference type="OrthoDB" id="527344at2759"/>
<feature type="domain" description="Metallo-beta-lactamase" evidence="12">
    <location>
        <begin position="743"/>
        <end position="827"/>
    </location>
</feature>
<evidence type="ECO:0000256" key="5">
    <source>
        <dbReference type="ARBA" id="ARBA00022694"/>
    </source>
</evidence>
<sequence length="902" mass="99395">MLWSATTISTLSADSEPTVVVQFESGKYIFNAGENTGRSWLQSRNKWSKTKAIFLTQNGTQRGAGLPGLMMFLADATTTKLDVVGPQGLFHFLASMRSYLWRDGMHVNVTQAQNTLTESDLAKPTPLFRDANVEVFGIPIFASPSTETSVDTDAEPVGAKRKRGVSPESSSSLKRPHRGQMSDVGLPTESVLSEVQQQSFSPSALRGEHAEEWRRLTIDNMFPAEPPKTPAPSEVQKQKKKSKKDAASNVQEAVVPPPTPQPRPYQSSRHPTIQTHRDRLLPRFEPMSSKPALSYVVVGPAVRGKFDAKKANDMGVPRGPIRRDLTLGQSVTFEVDDGHGGKVKRMVHSHELMGPSDPPHVVMILDVPTIDHIPSLASSFANSPFYSKLRSHDEEHRKEFVVHAIFHLCGKDVLESEAYKAFMTGFHPATHHVVASRQHAPNPVTFTSAAANQLALTKLDAVMFPPHHYRLHSPKDLTCMFPVSSLPPNVHLFRSGLNVDVRPARGPILDQASLDYDRFHPIATGERSLEIEEKTLQAFEDAQIAASKLDAVPAKPEDGVTIIPLGTSSALPSKYRNVSSTLIMIPGHGNILLDCGEGTWGQIARSFGSDVMSSGAWEVLRGLKCIYLSHIHGDHHIGLAKVLAMRKQLDPPPSEPLYVVGIRSVHLYTSELNDLEDLGVDDPTGNGVIPILSDSLNFRGPYVAKYGKWQLKDGEKWMDHQRSERVSKEMCAALGLKGFTTVDVDHRTRCYGLVIDHRDGWRIVFSGDTKPTQNLVRAGKGATVLIHEATMGDDQEELAAQKAHSTMGQAVRIGTEMEAQNIMLTHFSARYPKMPPALLSNDYTANVVLAFDHARVRIGDMRKLRAYLPAMEQFYGSVAAMDEDPEEDAEMLVHVDAEVPEA</sequence>
<organism evidence="14 15">
    <name type="scientific">Cristinia sonorae</name>
    <dbReference type="NCBI Taxonomy" id="1940300"/>
    <lineage>
        <taxon>Eukaryota</taxon>
        <taxon>Fungi</taxon>
        <taxon>Dikarya</taxon>
        <taxon>Basidiomycota</taxon>
        <taxon>Agaricomycotina</taxon>
        <taxon>Agaricomycetes</taxon>
        <taxon>Agaricomycetidae</taxon>
        <taxon>Agaricales</taxon>
        <taxon>Pleurotineae</taxon>
        <taxon>Stephanosporaceae</taxon>
        <taxon>Cristinia</taxon>
    </lineage>
</organism>
<evidence type="ECO:0000256" key="6">
    <source>
        <dbReference type="ARBA" id="ARBA00022722"/>
    </source>
</evidence>
<feature type="region of interest" description="Disordered" evidence="11">
    <location>
        <begin position="221"/>
        <end position="273"/>
    </location>
</feature>
<keyword evidence="10" id="KW-0862">Zinc</keyword>
<evidence type="ECO:0000256" key="9">
    <source>
        <dbReference type="ARBA" id="ARBA00022801"/>
    </source>
</evidence>
<keyword evidence="8" id="KW-0255">Endonuclease</keyword>
<keyword evidence="15" id="KW-1185">Reference proteome</keyword>
<evidence type="ECO:0000256" key="7">
    <source>
        <dbReference type="ARBA" id="ARBA00022723"/>
    </source>
</evidence>
<dbReference type="GO" id="GO:0046872">
    <property type="term" value="F:metal ion binding"/>
    <property type="evidence" value="ECO:0007669"/>
    <property type="project" value="UniProtKB-KW"/>
</dbReference>
<evidence type="ECO:0000313" key="14">
    <source>
        <dbReference type="EMBL" id="KAH8083328.1"/>
    </source>
</evidence>
<dbReference type="EC" id="3.1.26.11" evidence="4"/>
<feature type="domain" description="tRNase Z endonuclease" evidence="13">
    <location>
        <begin position="7"/>
        <end position="58"/>
    </location>
</feature>
<dbReference type="GO" id="GO:0042781">
    <property type="term" value="F:3'-tRNA processing endoribonuclease activity"/>
    <property type="evidence" value="ECO:0007669"/>
    <property type="project" value="UniProtKB-EC"/>
</dbReference>
<accession>A0A8K0UFR0</accession>
<evidence type="ECO:0000256" key="8">
    <source>
        <dbReference type="ARBA" id="ARBA00022759"/>
    </source>
</evidence>
<dbReference type="SUPFAM" id="SSF56281">
    <property type="entry name" value="Metallo-hydrolase/oxidoreductase"/>
    <property type="match status" value="2"/>
</dbReference>
<dbReference type="AlphaFoldDB" id="A0A8K0UFR0"/>